<reference evidence="2" key="1">
    <citation type="journal article" date="2017" name="Nature">
        <title>The sunflower genome provides insights into oil metabolism, flowering and Asterid evolution.</title>
        <authorList>
            <person name="Badouin H."/>
            <person name="Gouzy J."/>
            <person name="Grassa C.J."/>
            <person name="Murat F."/>
            <person name="Staton S.E."/>
            <person name="Cottret L."/>
            <person name="Lelandais-Briere C."/>
            <person name="Owens G.L."/>
            <person name="Carrere S."/>
            <person name="Mayjonade B."/>
            <person name="Legrand L."/>
            <person name="Gill N."/>
            <person name="Kane N.C."/>
            <person name="Bowers J.E."/>
            <person name="Hubner S."/>
            <person name="Bellec A."/>
            <person name="Berard A."/>
            <person name="Berges H."/>
            <person name="Blanchet N."/>
            <person name="Boniface M.C."/>
            <person name="Brunel D."/>
            <person name="Catrice O."/>
            <person name="Chaidir N."/>
            <person name="Claudel C."/>
            <person name="Donnadieu C."/>
            <person name="Faraut T."/>
            <person name="Fievet G."/>
            <person name="Helmstetter N."/>
            <person name="King M."/>
            <person name="Knapp S.J."/>
            <person name="Lai Z."/>
            <person name="Le Paslier M.C."/>
            <person name="Lippi Y."/>
            <person name="Lorenzon L."/>
            <person name="Mandel J.R."/>
            <person name="Marage G."/>
            <person name="Marchand G."/>
            <person name="Marquand E."/>
            <person name="Bret-Mestries E."/>
            <person name="Morien E."/>
            <person name="Nambeesan S."/>
            <person name="Nguyen T."/>
            <person name="Pegot-Espagnet P."/>
            <person name="Pouilly N."/>
            <person name="Raftis F."/>
            <person name="Sallet E."/>
            <person name="Schiex T."/>
            <person name="Thomas J."/>
            <person name="Vandecasteele C."/>
            <person name="Vares D."/>
            <person name="Vear F."/>
            <person name="Vautrin S."/>
            <person name="Crespi M."/>
            <person name="Mangin B."/>
            <person name="Burke J.M."/>
            <person name="Salse J."/>
            <person name="Munos S."/>
            <person name="Vincourt P."/>
            <person name="Rieseberg L.H."/>
            <person name="Langlade N.B."/>
        </authorList>
    </citation>
    <scope>NUCLEOTIDE SEQUENCE</scope>
    <source>
        <tissue evidence="2">Leaves</tissue>
    </source>
</reference>
<evidence type="ECO:0000256" key="1">
    <source>
        <dbReference type="SAM" id="MobiDB-lite"/>
    </source>
</evidence>
<dbReference type="EMBL" id="MNCJ02000319">
    <property type="protein sequence ID" value="KAF5810005.1"/>
    <property type="molecule type" value="Genomic_DNA"/>
</dbReference>
<dbReference type="AlphaFoldDB" id="A0A9K3NS76"/>
<feature type="region of interest" description="Disordered" evidence="1">
    <location>
        <begin position="1"/>
        <end position="20"/>
    </location>
</feature>
<feature type="compositionally biased region" description="Low complexity" evidence="1">
    <location>
        <begin position="1"/>
        <end position="12"/>
    </location>
</feature>
<protein>
    <submittedName>
        <fullName evidence="2">Uncharacterized protein</fullName>
    </submittedName>
</protein>
<evidence type="ECO:0000313" key="2">
    <source>
        <dbReference type="EMBL" id="KAF5810005.1"/>
    </source>
</evidence>
<proteinExistence type="predicted"/>
<sequence length="183" mass="19790">MLQVLLSSSESGLSDDHDPMVVVSDDEIAPEPEVFTSDTESDPDMISDDEDDFQPFALPDFGDDIRDADILIEDVFALPAAIHEQLIIGHHDGEHIVAPILDVVPLVVIPPEDWPFDYLFDDDVDLFMGDHPAGEQGDGEVDDVVLVDMPPPAVPVIDISSDSSLHSIADSFESVTSLALQAA</sequence>
<organism evidence="2 3">
    <name type="scientific">Helianthus annuus</name>
    <name type="common">Common sunflower</name>
    <dbReference type="NCBI Taxonomy" id="4232"/>
    <lineage>
        <taxon>Eukaryota</taxon>
        <taxon>Viridiplantae</taxon>
        <taxon>Streptophyta</taxon>
        <taxon>Embryophyta</taxon>
        <taxon>Tracheophyta</taxon>
        <taxon>Spermatophyta</taxon>
        <taxon>Magnoliopsida</taxon>
        <taxon>eudicotyledons</taxon>
        <taxon>Gunneridae</taxon>
        <taxon>Pentapetalae</taxon>
        <taxon>asterids</taxon>
        <taxon>campanulids</taxon>
        <taxon>Asterales</taxon>
        <taxon>Asteraceae</taxon>
        <taxon>Asteroideae</taxon>
        <taxon>Heliantheae alliance</taxon>
        <taxon>Heliantheae</taxon>
        <taxon>Helianthus</taxon>
    </lineage>
</organism>
<name>A0A9K3NS76_HELAN</name>
<keyword evidence="3" id="KW-1185">Reference proteome</keyword>
<feature type="region of interest" description="Disordered" evidence="1">
    <location>
        <begin position="25"/>
        <end position="47"/>
    </location>
</feature>
<gene>
    <name evidence="2" type="ORF">HanXRQr2_Chr04g0164221</name>
</gene>
<reference evidence="2" key="2">
    <citation type="submission" date="2020-06" db="EMBL/GenBank/DDBJ databases">
        <title>Helianthus annuus Genome sequencing and assembly Release 2.</title>
        <authorList>
            <person name="Gouzy J."/>
            <person name="Langlade N."/>
            <person name="Munos S."/>
        </authorList>
    </citation>
    <scope>NUCLEOTIDE SEQUENCE</scope>
    <source>
        <tissue evidence="2">Leaves</tissue>
    </source>
</reference>
<evidence type="ECO:0000313" key="3">
    <source>
        <dbReference type="Proteomes" id="UP000215914"/>
    </source>
</evidence>
<dbReference type="Gramene" id="mRNA:HanXRQr2_Chr04g0164221">
    <property type="protein sequence ID" value="CDS:HanXRQr2_Chr04g0164221.1"/>
    <property type="gene ID" value="HanXRQr2_Chr04g0164221"/>
</dbReference>
<dbReference type="Proteomes" id="UP000215914">
    <property type="component" value="Unassembled WGS sequence"/>
</dbReference>
<comment type="caution">
    <text evidence="2">The sequence shown here is derived from an EMBL/GenBank/DDBJ whole genome shotgun (WGS) entry which is preliminary data.</text>
</comment>
<accession>A0A9K3NS76</accession>